<evidence type="ECO:0000313" key="1">
    <source>
        <dbReference type="EnsemblMetazoa" id="SMAR014306-PA"/>
    </source>
</evidence>
<dbReference type="EnsemblMetazoa" id="SMAR014306-RA">
    <property type="protein sequence ID" value="SMAR014306-PA"/>
    <property type="gene ID" value="SMAR014306"/>
</dbReference>
<dbReference type="AlphaFoldDB" id="T1JKC6"/>
<reference evidence="1" key="2">
    <citation type="submission" date="2015-02" db="UniProtKB">
        <authorList>
            <consortium name="EnsemblMetazoa"/>
        </authorList>
    </citation>
    <scope>IDENTIFICATION</scope>
</reference>
<protein>
    <submittedName>
        <fullName evidence="1">Uncharacterized protein</fullName>
    </submittedName>
</protein>
<accession>T1JKC6</accession>
<dbReference type="HOGENOM" id="CLU_2870414_0_0_1"/>
<name>T1JKC6_STRMM</name>
<sequence>MAERRFTRALSKPGSAAQLRETVSQAVRESSVMNFYYLPDYNIFIVKKKKIKEIKLGKLPATPP</sequence>
<proteinExistence type="predicted"/>
<dbReference type="Proteomes" id="UP000014500">
    <property type="component" value="Unassembled WGS sequence"/>
</dbReference>
<keyword evidence="2" id="KW-1185">Reference proteome</keyword>
<organism evidence="1 2">
    <name type="scientific">Strigamia maritima</name>
    <name type="common">European centipede</name>
    <name type="synonym">Geophilus maritimus</name>
    <dbReference type="NCBI Taxonomy" id="126957"/>
    <lineage>
        <taxon>Eukaryota</taxon>
        <taxon>Metazoa</taxon>
        <taxon>Ecdysozoa</taxon>
        <taxon>Arthropoda</taxon>
        <taxon>Myriapoda</taxon>
        <taxon>Chilopoda</taxon>
        <taxon>Pleurostigmophora</taxon>
        <taxon>Geophilomorpha</taxon>
        <taxon>Linotaeniidae</taxon>
        <taxon>Strigamia</taxon>
    </lineage>
</organism>
<dbReference type="STRING" id="126957.T1JKC6"/>
<evidence type="ECO:0000313" key="2">
    <source>
        <dbReference type="Proteomes" id="UP000014500"/>
    </source>
</evidence>
<dbReference type="EMBL" id="JH431849">
    <property type="status" value="NOT_ANNOTATED_CDS"/>
    <property type="molecule type" value="Genomic_DNA"/>
</dbReference>
<reference evidence="2" key="1">
    <citation type="submission" date="2011-05" db="EMBL/GenBank/DDBJ databases">
        <authorList>
            <person name="Richards S.R."/>
            <person name="Qu J."/>
            <person name="Jiang H."/>
            <person name="Jhangiani S.N."/>
            <person name="Agravi P."/>
            <person name="Goodspeed R."/>
            <person name="Gross S."/>
            <person name="Mandapat C."/>
            <person name="Jackson L."/>
            <person name="Mathew T."/>
            <person name="Pu L."/>
            <person name="Thornton R."/>
            <person name="Saada N."/>
            <person name="Wilczek-Boney K.B."/>
            <person name="Lee S."/>
            <person name="Kovar C."/>
            <person name="Wu Y."/>
            <person name="Scherer S.E."/>
            <person name="Worley K.C."/>
            <person name="Muzny D.M."/>
            <person name="Gibbs R."/>
        </authorList>
    </citation>
    <scope>NUCLEOTIDE SEQUENCE</scope>
    <source>
        <strain evidence="2">Brora</strain>
    </source>
</reference>